<name>A0ABV1RG89_9ALTE</name>
<evidence type="ECO:0000313" key="2">
    <source>
        <dbReference type="EMBL" id="MER2491944.1"/>
    </source>
</evidence>
<dbReference type="RefSeq" id="WP_350401494.1">
    <property type="nucleotide sequence ID" value="NZ_JBELOE010000170.1"/>
</dbReference>
<dbReference type="Proteomes" id="UP001467690">
    <property type="component" value="Unassembled WGS sequence"/>
</dbReference>
<evidence type="ECO:0000313" key="3">
    <source>
        <dbReference type="Proteomes" id="UP001467690"/>
    </source>
</evidence>
<organism evidence="2 3">
    <name type="scientific">Catenovulum sediminis</name>
    <dbReference type="NCBI Taxonomy" id="1740262"/>
    <lineage>
        <taxon>Bacteria</taxon>
        <taxon>Pseudomonadati</taxon>
        <taxon>Pseudomonadota</taxon>
        <taxon>Gammaproteobacteria</taxon>
        <taxon>Alteromonadales</taxon>
        <taxon>Alteromonadaceae</taxon>
        <taxon>Catenovulum</taxon>
    </lineage>
</organism>
<evidence type="ECO:0000256" key="1">
    <source>
        <dbReference type="SAM" id="MobiDB-lite"/>
    </source>
</evidence>
<feature type="region of interest" description="Disordered" evidence="1">
    <location>
        <begin position="1"/>
        <end position="31"/>
    </location>
</feature>
<gene>
    <name evidence="2" type="ORF">ABS311_08610</name>
</gene>
<keyword evidence="3" id="KW-1185">Reference proteome</keyword>
<sequence length="63" mass="7357">MSDKTKNQQAKNNSALHKLYARQQPKTGQSERVGEVLKTFAEDDYKRIALVIKKWLRDKNTTH</sequence>
<reference evidence="2 3" key="1">
    <citation type="submission" date="2024-06" db="EMBL/GenBank/DDBJ databases">
        <authorList>
            <person name="Chen R.Y."/>
        </authorList>
    </citation>
    <scope>NUCLEOTIDE SEQUENCE [LARGE SCALE GENOMIC DNA]</scope>
    <source>
        <strain evidence="2 3">D2</strain>
    </source>
</reference>
<accession>A0ABV1RG89</accession>
<proteinExistence type="predicted"/>
<dbReference type="EMBL" id="JBELOE010000170">
    <property type="protein sequence ID" value="MER2491944.1"/>
    <property type="molecule type" value="Genomic_DNA"/>
</dbReference>
<protein>
    <submittedName>
        <fullName evidence="2">Uncharacterized protein</fullName>
    </submittedName>
</protein>
<comment type="caution">
    <text evidence="2">The sequence shown here is derived from an EMBL/GenBank/DDBJ whole genome shotgun (WGS) entry which is preliminary data.</text>
</comment>